<dbReference type="EMBL" id="JABSTQ010006633">
    <property type="protein sequence ID" value="KAG0436928.1"/>
    <property type="molecule type" value="Genomic_DNA"/>
</dbReference>
<protein>
    <submittedName>
        <fullName evidence="1">Uncharacterized protein</fullName>
    </submittedName>
</protein>
<dbReference type="Proteomes" id="UP000805193">
    <property type="component" value="Unassembled WGS sequence"/>
</dbReference>
<evidence type="ECO:0000313" key="1">
    <source>
        <dbReference type="EMBL" id="KAG0436928.1"/>
    </source>
</evidence>
<keyword evidence="2" id="KW-1185">Reference proteome</keyword>
<comment type="caution">
    <text evidence="1">The sequence shown here is derived from an EMBL/GenBank/DDBJ whole genome shotgun (WGS) entry which is preliminary data.</text>
</comment>
<reference evidence="1 2" key="1">
    <citation type="journal article" date="2020" name="Cell">
        <title>Large-Scale Comparative Analyses of Tick Genomes Elucidate Their Genetic Diversity and Vector Capacities.</title>
        <authorList>
            <consortium name="Tick Genome and Microbiome Consortium (TIGMIC)"/>
            <person name="Jia N."/>
            <person name="Wang J."/>
            <person name="Shi W."/>
            <person name="Du L."/>
            <person name="Sun Y."/>
            <person name="Zhan W."/>
            <person name="Jiang J.F."/>
            <person name="Wang Q."/>
            <person name="Zhang B."/>
            <person name="Ji P."/>
            <person name="Bell-Sakyi L."/>
            <person name="Cui X.M."/>
            <person name="Yuan T.T."/>
            <person name="Jiang B.G."/>
            <person name="Yang W.F."/>
            <person name="Lam T.T."/>
            <person name="Chang Q.C."/>
            <person name="Ding S.J."/>
            <person name="Wang X.J."/>
            <person name="Zhu J.G."/>
            <person name="Ruan X.D."/>
            <person name="Zhao L."/>
            <person name="Wei J.T."/>
            <person name="Ye R.Z."/>
            <person name="Que T.C."/>
            <person name="Du C.H."/>
            <person name="Zhou Y.H."/>
            <person name="Cheng J.X."/>
            <person name="Dai P.F."/>
            <person name="Guo W.B."/>
            <person name="Han X.H."/>
            <person name="Huang E.J."/>
            <person name="Li L.F."/>
            <person name="Wei W."/>
            <person name="Gao Y.C."/>
            <person name="Liu J.Z."/>
            <person name="Shao H.Z."/>
            <person name="Wang X."/>
            <person name="Wang C.C."/>
            <person name="Yang T.C."/>
            <person name="Huo Q.B."/>
            <person name="Li W."/>
            <person name="Chen H.Y."/>
            <person name="Chen S.E."/>
            <person name="Zhou L.G."/>
            <person name="Ni X.B."/>
            <person name="Tian J.H."/>
            <person name="Sheng Y."/>
            <person name="Liu T."/>
            <person name="Pan Y.S."/>
            <person name="Xia L.Y."/>
            <person name="Li J."/>
            <person name="Zhao F."/>
            <person name="Cao W.C."/>
        </authorList>
    </citation>
    <scope>NUCLEOTIDE SEQUENCE [LARGE SCALE GENOMIC DNA]</scope>
    <source>
        <strain evidence="1">Iper-2018</strain>
    </source>
</reference>
<accession>A0AC60QMS3</accession>
<name>A0AC60QMS3_IXOPE</name>
<evidence type="ECO:0000313" key="2">
    <source>
        <dbReference type="Proteomes" id="UP000805193"/>
    </source>
</evidence>
<organism evidence="1 2">
    <name type="scientific">Ixodes persulcatus</name>
    <name type="common">Taiga tick</name>
    <dbReference type="NCBI Taxonomy" id="34615"/>
    <lineage>
        <taxon>Eukaryota</taxon>
        <taxon>Metazoa</taxon>
        <taxon>Ecdysozoa</taxon>
        <taxon>Arthropoda</taxon>
        <taxon>Chelicerata</taxon>
        <taxon>Arachnida</taxon>
        <taxon>Acari</taxon>
        <taxon>Parasitiformes</taxon>
        <taxon>Ixodida</taxon>
        <taxon>Ixodoidea</taxon>
        <taxon>Ixodidae</taxon>
        <taxon>Ixodinae</taxon>
        <taxon>Ixodes</taxon>
    </lineage>
</organism>
<proteinExistence type="predicted"/>
<sequence length="295" mass="31093">MSDHEEPGLPGTAEGSAEPTRSARVTAAQKEEQLSFMTEHPLLARHATDLSSALTREVKQRLWEQLARRLNALGPLTKSSKQWKDHWSRRVVKARKRAAVLNEAARRTGGGSSTVCPLASSLARILTLVGADPAFGAPGVRVPAEPDDQQSRQERHDAAAIQAVEQQALLLQQNMDQAAEEREFRGRLLEVLERISSNLDRTASGLENTHSTLVQLLLLLASRALERPAAPAHPAAPTHPAAPAPAHPAPSVAALSAALAAALAAALNPAASAPAHPAPPAAALATAPTPPDTEL</sequence>
<gene>
    <name evidence="1" type="ORF">HPB47_017693</name>
</gene>